<gene>
    <name evidence="1" type="ORF">FJR71_04315</name>
</gene>
<protein>
    <submittedName>
        <fullName evidence="1">Uncharacterized protein</fullName>
    </submittedName>
</protein>
<reference evidence="1 2" key="1">
    <citation type="submission" date="2019-06" db="EMBL/GenBank/DDBJ databases">
        <authorList>
            <person name="Zou Y."/>
        </authorList>
    </citation>
    <scope>NUCLEOTIDE SEQUENCE [LARGE SCALE GENOMIC DNA]</scope>
    <source>
        <strain evidence="1 2">E24</strain>
    </source>
</reference>
<keyword evidence="2" id="KW-1185">Reference proteome</keyword>
<organism evidence="1 2">
    <name type="scientific">Streptococcus xiaochunlingii</name>
    <dbReference type="NCBI Taxonomy" id="2589788"/>
    <lineage>
        <taxon>Bacteria</taxon>
        <taxon>Bacillati</taxon>
        <taxon>Bacillota</taxon>
        <taxon>Bacilli</taxon>
        <taxon>Lactobacillales</taxon>
        <taxon>Streptococcaceae</taxon>
        <taxon>Streptococcus</taxon>
    </lineage>
</organism>
<name>A0ABY2YEU0_9STRE</name>
<comment type="caution">
    <text evidence="1">The sequence shown here is derived from an EMBL/GenBank/DDBJ whole genome shotgun (WGS) entry which is preliminary data.</text>
</comment>
<evidence type="ECO:0000313" key="1">
    <source>
        <dbReference type="EMBL" id="TPE38205.1"/>
    </source>
</evidence>
<dbReference type="RefSeq" id="WP_140814196.1">
    <property type="nucleotide sequence ID" value="NZ_VFSG01000001.1"/>
</dbReference>
<proteinExistence type="predicted"/>
<evidence type="ECO:0000313" key="2">
    <source>
        <dbReference type="Proteomes" id="UP000319739"/>
    </source>
</evidence>
<sequence>MSNEIFNFKEAFEYNAIAPKELSEYLDKDLYIEAGDRITRKYKEIYYFYDKHNLSKVRLCDDLGEIIHDPVYENDLTEKGIIFSEIAYHWIDKIKGANKNPPDIKYLEKKLKEIV</sequence>
<accession>A0ABY2YEU0</accession>
<dbReference type="Proteomes" id="UP000319739">
    <property type="component" value="Unassembled WGS sequence"/>
</dbReference>
<dbReference type="EMBL" id="VFSG01000001">
    <property type="protein sequence ID" value="TPE38205.1"/>
    <property type="molecule type" value="Genomic_DNA"/>
</dbReference>